<evidence type="ECO:0008006" key="4">
    <source>
        <dbReference type="Google" id="ProtNLM"/>
    </source>
</evidence>
<sequence length="582" mass="64826">MAGIAFASFAAVLFRVALAISDELAAELGYPAGVDVWCGKAYRSTNASFEPGGWLEAPKLSPVPLLDLSIRPRTNLYLANETYGSFIVDAPLSYMNGASFVNSTFNKQDNITSPFTELFIDIEVVESGIDLLSSRNVTINTTSNEFKFSLSRLSPRFEPYEVVITGAAIDGAQFYTATTQLYYLPARTDGGSVTKVDNLYGGLLVQDYLNNSTAWTPIFPYTFYVSWDGWLELSVDNLKVFKDQGYNIIHIVPNLALPNEAFDFDELDRFLDVMDEMELWLMFDMRWTYTNLTSVEYQVKRVNARKSMLLWYTGDEPDGHVDPLNATKITYDLIKSIDPWHPVSLCLNCLNYYFEEYTSGGDIIMSDLYPIAVNTSWSNQYNTECNTTYGCCGCDDCNGNFEDVSSRLDIYTEYQNILNLPQKPQWGVPQAFGNETFWSRYPSPEEELVMNMLFINHGAKGIAMWDWPTEPGIANITSALSKVLTSSTITSFLVGSFVTALDVSGLDRVDVTSWTVGKNMLVSVVNKNYIQSPNANVTIALPAIAARVGQVVWGGGWTVNGDGLGKVGLEALEVDIFILEML</sequence>
<proteinExistence type="predicted"/>
<keyword evidence="3" id="KW-1185">Reference proteome</keyword>
<gene>
    <name evidence="2" type="ORF">LSUE1_G006159</name>
</gene>
<comment type="caution">
    <text evidence="2">The sequence shown here is derived from an EMBL/GenBank/DDBJ whole genome shotgun (WGS) entry which is preliminary data.</text>
</comment>
<dbReference type="EMBL" id="QGMK01001361">
    <property type="protein sequence ID" value="TVY68954.1"/>
    <property type="molecule type" value="Genomic_DNA"/>
</dbReference>
<dbReference type="SUPFAM" id="SSF51445">
    <property type="entry name" value="(Trans)glycosidases"/>
    <property type="match status" value="1"/>
</dbReference>
<reference evidence="2 3" key="1">
    <citation type="submission" date="2018-05" db="EMBL/GenBank/DDBJ databases">
        <title>Genome sequencing and assembly of the regulated plant pathogen Lachnellula willkommii and related sister species for the development of diagnostic species identification markers.</title>
        <authorList>
            <person name="Giroux E."/>
            <person name="Bilodeau G."/>
        </authorList>
    </citation>
    <scope>NUCLEOTIDE SEQUENCE [LARGE SCALE GENOMIC DNA]</scope>
    <source>
        <strain evidence="2 3">CBS 268.59</strain>
    </source>
</reference>
<dbReference type="InterPro" id="IPR017853">
    <property type="entry name" value="GH"/>
</dbReference>
<evidence type="ECO:0000313" key="2">
    <source>
        <dbReference type="EMBL" id="TVY68954.1"/>
    </source>
</evidence>
<dbReference type="OrthoDB" id="2338662at2759"/>
<organism evidence="2 3">
    <name type="scientific">Lachnellula suecica</name>
    <dbReference type="NCBI Taxonomy" id="602035"/>
    <lineage>
        <taxon>Eukaryota</taxon>
        <taxon>Fungi</taxon>
        <taxon>Dikarya</taxon>
        <taxon>Ascomycota</taxon>
        <taxon>Pezizomycotina</taxon>
        <taxon>Leotiomycetes</taxon>
        <taxon>Helotiales</taxon>
        <taxon>Lachnaceae</taxon>
        <taxon>Lachnellula</taxon>
    </lineage>
</organism>
<accession>A0A8T9C395</accession>
<dbReference type="Gene3D" id="3.20.20.80">
    <property type="entry name" value="Glycosidases"/>
    <property type="match status" value="1"/>
</dbReference>
<feature type="signal peptide" evidence="1">
    <location>
        <begin position="1"/>
        <end position="19"/>
    </location>
</feature>
<evidence type="ECO:0000313" key="3">
    <source>
        <dbReference type="Proteomes" id="UP000469558"/>
    </source>
</evidence>
<dbReference type="AlphaFoldDB" id="A0A8T9C395"/>
<keyword evidence="1" id="KW-0732">Signal</keyword>
<evidence type="ECO:0000256" key="1">
    <source>
        <dbReference type="SAM" id="SignalP"/>
    </source>
</evidence>
<feature type="chain" id="PRO_5035746382" description="Glycoside hydrolase subgroup catalytic core protein" evidence="1">
    <location>
        <begin position="20"/>
        <end position="582"/>
    </location>
</feature>
<protein>
    <recommendedName>
        <fullName evidence="4">Glycoside hydrolase subgroup catalytic core protein</fullName>
    </recommendedName>
</protein>
<dbReference type="Proteomes" id="UP000469558">
    <property type="component" value="Unassembled WGS sequence"/>
</dbReference>
<name>A0A8T9C395_9HELO</name>